<comment type="similarity">
    <text evidence="3 11">Belongs to the FlgH family.</text>
</comment>
<keyword evidence="8 11" id="KW-0975">Bacterial flagellum</keyword>
<keyword evidence="9 11" id="KW-0998">Cell outer membrane</keyword>
<proteinExistence type="inferred from homology"/>
<evidence type="ECO:0000256" key="8">
    <source>
        <dbReference type="ARBA" id="ARBA00023143"/>
    </source>
</evidence>
<accession>A0ABS8WBF4</accession>
<evidence type="ECO:0000313" key="12">
    <source>
        <dbReference type="EMBL" id="MCE2595605.1"/>
    </source>
</evidence>
<evidence type="ECO:0000256" key="4">
    <source>
        <dbReference type="ARBA" id="ARBA00011439"/>
    </source>
</evidence>
<evidence type="ECO:0000256" key="6">
    <source>
        <dbReference type="ARBA" id="ARBA00023136"/>
    </source>
</evidence>
<protein>
    <recommendedName>
        <fullName evidence="11">Flagellar L-ring protein</fullName>
    </recommendedName>
    <alternativeName>
        <fullName evidence="11">Basal body L-ring protein</fullName>
    </alternativeName>
</protein>
<evidence type="ECO:0000256" key="5">
    <source>
        <dbReference type="ARBA" id="ARBA00022729"/>
    </source>
</evidence>
<evidence type="ECO:0000256" key="1">
    <source>
        <dbReference type="ARBA" id="ARBA00002591"/>
    </source>
</evidence>
<evidence type="ECO:0000256" key="2">
    <source>
        <dbReference type="ARBA" id="ARBA00004635"/>
    </source>
</evidence>
<sequence>MKQITVSLFVLSLAACTSLPNDPVKNDPEFAPVIPEDPETQVVQTGSLFQDKYANNLYSDIKAHRVGDIITVNLEESTSAKKKAKSGLDKSNSFNLDQVTIPGGVAKIGGNPIELGLGQTSAFSAQGQADQSNSLNGNISVNVVKVLSNGNLVVRGEKWIMLNNGDEFVRLTGIVRAEDVASDNTVSSMRIANARIQYGGTGDFANTQRQGWLTKFFNGPFWPL</sequence>
<gene>
    <name evidence="11 12" type="primary">flgH</name>
    <name evidence="12" type="ORF">K6Y31_12315</name>
</gene>
<keyword evidence="7" id="KW-0564">Palmitate</keyword>
<reference evidence="12 13" key="1">
    <citation type="journal article" date="2022" name="Environ. Microbiol. Rep.">
        <title>Eco-phylogenetic analyses reveal divergent evolution of vitamin B12 metabolism in the marine bacterial family 'Psychromonadaceae'.</title>
        <authorList>
            <person name="Jin X."/>
            <person name="Yang Y."/>
            <person name="Cao H."/>
            <person name="Gao B."/>
            <person name="Zhao Z."/>
        </authorList>
    </citation>
    <scope>NUCLEOTIDE SEQUENCE [LARGE SCALE GENOMIC DNA]</scope>
    <source>
        <strain evidence="12 13">MKS20</strain>
    </source>
</reference>
<dbReference type="Proteomes" id="UP001201273">
    <property type="component" value="Unassembled WGS sequence"/>
</dbReference>
<keyword evidence="10 11" id="KW-0449">Lipoprotein</keyword>
<dbReference type="EMBL" id="JAIMJA010000011">
    <property type="protein sequence ID" value="MCE2595605.1"/>
    <property type="molecule type" value="Genomic_DNA"/>
</dbReference>
<keyword evidence="12" id="KW-0966">Cell projection</keyword>
<dbReference type="NCBIfam" id="NF009338">
    <property type="entry name" value="PRK12698.1"/>
    <property type="match status" value="1"/>
</dbReference>
<dbReference type="HAMAP" id="MF_00415">
    <property type="entry name" value="FlgH"/>
    <property type="match status" value="1"/>
</dbReference>
<organism evidence="12 13">
    <name type="scientific">Motilimonas cestriensis</name>
    <dbReference type="NCBI Taxonomy" id="2742685"/>
    <lineage>
        <taxon>Bacteria</taxon>
        <taxon>Pseudomonadati</taxon>
        <taxon>Pseudomonadota</taxon>
        <taxon>Gammaproteobacteria</taxon>
        <taxon>Alteromonadales</taxon>
        <taxon>Alteromonadales genera incertae sedis</taxon>
        <taxon>Motilimonas</taxon>
    </lineage>
</organism>
<evidence type="ECO:0000313" key="13">
    <source>
        <dbReference type="Proteomes" id="UP001201273"/>
    </source>
</evidence>
<dbReference type="NCBIfam" id="NF001304">
    <property type="entry name" value="PRK00249.1-4"/>
    <property type="match status" value="1"/>
</dbReference>
<keyword evidence="13" id="KW-1185">Reference proteome</keyword>
<evidence type="ECO:0000256" key="7">
    <source>
        <dbReference type="ARBA" id="ARBA00023139"/>
    </source>
</evidence>
<dbReference type="RefSeq" id="WP_233053142.1">
    <property type="nucleotide sequence ID" value="NZ_JAIMJA010000011.1"/>
</dbReference>
<keyword evidence="5 11" id="KW-0732">Signal</keyword>
<dbReference type="PROSITE" id="PS51257">
    <property type="entry name" value="PROKAR_LIPOPROTEIN"/>
    <property type="match status" value="1"/>
</dbReference>
<dbReference type="PANTHER" id="PTHR34933">
    <property type="entry name" value="FLAGELLAR L-RING PROTEIN"/>
    <property type="match status" value="1"/>
</dbReference>
<comment type="subunit">
    <text evidence="4 11">The basal body constitutes a major portion of the flagellar organelle and consists of four rings (L,P,S, and M) mounted on a central rod.</text>
</comment>
<comment type="caution">
    <text evidence="12">The sequence shown here is derived from an EMBL/GenBank/DDBJ whole genome shotgun (WGS) entry which is preliminary data.</text>
</comment>
<keyword evidence="12" id="KW-0282">Flagellum</keyword>
<dbReference type="PANTHER" id="PTHR34933:SF1">
    <property type="entry name" value="FLAGELLAR L-RING PROTEIN"/>
    <property type="match status" value="1"/>
</dbReference>
<evidence type="ECO:0000256" key="3">
    <source>
        <dbReference type="ARBA" id="ARBA00006929"/>
    </source>
</evidence>
<evidence type="ECO:0000256" key="9">
    <source>
        <dbReference type="ARBA" id="ARBA00023237"/>
    </source>
</evidence>
<dbReference type="Pfam" id="PF02107">
    <property type="entry name" value="FlgH"/>
    <property type="match status" value="1"/>
</dbReference>
<keyword evidence="6 11" id="KW-0472">Membrane</keyword>
<comment type="subcellular location">
    <subcellularLocation>
        <location evidence="11">Cell outer membrane</location>
        <topology evidence="11">Lipid-anchor</topology>
    </subcellularLocation>
    <subcellularLocation>
        <location evidence="11">Bacterial flagellum basal body</location>
    </subcellularLocation>
    <subcellularLocation>
        <location evidence="2">Membrane</location>
        <topology evidence="2">Lipid-anchor</topology>
    </subcellularLocation>
</comment>
<keyword evidence="12" id="KW-0969">Cilium</keyword>
<evidence type="ECO:0000256" key="11">
    <source>
        <dbReference type="HAMAP-Rule" id="MF_00415"/>
    </source>
</evidence>
<name>A0ABS8WBF4_9GAMM</name>
<comment type="function">
    <text evidence="1 11">Assembles around the rod to form the L-ring and probably protects the motor/basal body from shearing forces during rotation.</text>
</comment>
<dbReference type="PRINTS" id="PR01008">
    <property type="entry name" value="FLGLRINGFLGH"/>
</dbReference>
<evidence type="ECO:0000256" key="10">
    <source>
        <dbReference type="ARBA" id="ARBA00023288"/>
    </source>
</evidence>
<dbReference type="InterPro" id="IPR000527">
    <property type="entry name" value="Flag_Lring"/>
</dbReference>